<organism evidence="1 2">
    <name type="scientific">Dorcoceras hygrometricum</name>
    <dbReference type="NCBI Taxonomy" id="472368"/>
    <lineage>
        <taxon>Eukaryota</taxon>
        <taxon>Viridiplantae</taxon>
        <taxon>Streptophyta</taxon>
        <taxon>Embryophyta</taxon>
        <taxon>Tracheophyta</taxon>
        <taxon>Spermatophyta</taxon>
        <taxon>Magnoliopsida</taxon>
        <taxon>eudicotyledons</taxon>
        <taxon>Gunneridae</taxon>
        <taxon>Pentapetalae</taxon>
        <taxon>asterids</taxon>
        <taxon>lamiids</taxon>
        <taxon>Lamiales</taxon>
        <taxon>Gesneriaceae</taxon>
        <taxon>Didymocarpoideae</taxon>
        <taxon>Trichosporeae</taxon>
        <taxon>Loxocarpinae</taxon>
        <taxon>Dorcoceras</taxon>
    </lineage>
</organism>
<evidence type="ECO:0000313" key="1">
    <source>
        <dbReference type="EMBL" id="KZV14736.1"/>
    </source>
</evidence>
<proteinExistence type="predicted"/>
<protein>
    <submittedName>
        <fullName evidence="1">Uncharacterized protein</fullName>
    </submittedName>
</protein>
<sequence length="601" mass="68197">MVGSSNESKSGSIGLLLLRRFVSYPFRRQRRSWKRIARWDSAGGVVSPSRCASESWSLSSACVWLSRYFSGVLSLYQLSEMASSLIRNTIHVLFDSVLAMEHEGMVVMFEALISSGLRGFLGCSSALYEAVLIEFFQNASVRDGQVFSTVQGKSVEISEVVFAGTFELPVEGVTDMNEVPRDLVFDARIKINWGKLLFNIFKDMVTPGSRQVRGYAVQICILLNNVSNLELGDSKEFPPLKILTTRTVHRYIAINDKIAVEDVEDVTDEYRLKKTPVKRAVSKKRPAAAVGEPVVKQKRTRVGKAAVAAKDSALVPVAQEAIPLQVVEPFTAVPPKPKRKAPKRKLKLTPGSDDETVTKDAMWRIMRNKEKRKWLMLLCKKQLWKLLLRKWERPDELLSIEEHLAQIPDNAFLPSIVAADITQIRFGQGIEMREVDTYKASLPKIAETDKVIGDIFQRRAGPKNWAETDSVLIELQRRVYIIDKYRELLLRKFIEVRQQNFVSGTPTTAIDLKVLDLLTVVHHFALKFLLRQIREHKLEWTRPSSSSLCEGGALDRGFFIPSNHRTIFSKCWISPQAAKTPSMPRYTPARKLCDLQYYEHV</sequence>
<dbReference type="EMBL" id="KV020203">
    <property type="protein sequence ID" value="KZV14736.1"/>
    <property type="molecule type" value="Genomic_DNA"/>
</dbReference>
<reference evidence="1 2" key="1">
    <citation type="journal article" date="2015" name="Proc. Natl. Acad. Sci. U.S.A.">
        <title>The resurrection genome of Boea hygrometrica: A blueprint for survival of dehydration.</title>
        <authorList>
            <person name="Xiao L."/>
            <person name="Yang G."/>
            <person name="Zhang L."/>
            <person name="Yang X."/>
            <person name="Zhao S."/>
            <person name="Ji Z."/>
            <person name="Zhou Q."/>
            <person name="Hu M."/>
            <person name="Wang Y."/>
            <person name="Chen M."/>
            <person name="Xu Y."/>
            <person name="Jin H."/>
            <person name="Xiao X."/>
            <person name="Hu G."/>
            <person name="Bao F."/>
            <person name="Hu Y."/>
            <person name="Wan P."/>
            <person name="Li L."/>
            <person name="Deng X."/>
            <person name="Kuang T."/>
            <person name="Xiang C."/>
            <person name="Zhu J.K."/>
            <person name="Oliver M.J."/>
            <person name="He Y."/>
        </authorList>
    </citation>
    <scope>NUCLEOTIDE SEQUENCE [LARGE SCALE GENOMIC DNA]</scope>
    <source>
        <strain evidence="2">cv. XS01</strain>
    </source>
</reference>
<keyword evidence="2" id="KW-1185">Reference proteome</keyword>
<dbReference type="AlphaFoldDB" id="A0A2Z6ZZS8"/>
<evidence type="ECO:0000313" key="2">
    <source>
        <dbReference type="Proteomes" id="UP000250235"/>
    </source>
</evidence>
<name>A0A2Z6ZZS8_9LAMI</name>
<accession>A0A2Z6ZZS8</accession>
<dbReference type="Proteomes" id="UP000250235">
    <property type="component" value="Unassembled WGS sequence"/>
</dbReference>
<gene>
    <name evidence="1" type="ORF">F511_41196</name>
</gene>